<dbReference type="GO" id="GO:0016652">
    <property type="term" value="F:oxidoreductase activity, acting on NAD(P)H as acceptor"/>
    <property type="evidence" value="ECO:0007669"/>
    <property type="project" value="InterPro"/>
</dbReference>
<evidence type="ECO:0000313" key="8">
    <source>
        <dbReference type="EMBL" id="KAK3373688.1"/>
    </source>
</evidence>
<protein>
    <submittedName>
        <fullName evidence="8">NADP-dependent oxidoreductase domain-containing protein</fullName>
    </submittedName>
</protein>
<dbReference type="Pfam" id="PF00248">
    <property type="entry name" value="Aldo_ket_red"/>
    <property type="match status" value="1"/>
</dbReference>
<dbReference type="EMBL" id="JAULSN010000004">
    <property type="protein sequence ID" value="KAK3373688.1"/>
    <property type="molecule type" value="Genomic_DNA"/>
</dbReference>
<dbReference type="InterPro" id="IPR023210">
    <property type="entry name" value="NADP_OxRdtase_dom"/>
</dbReference>
<evidence type="ECO:0000259" key="7">
    <source>
        <dbReference type="Pfam" id="PF00248"/>
    </source>
</evidence>
<dbReference type="PANTHER" id="PTHR43827:SF3">
    <property type="entry name" value="NADP-DEPENDENT OXIDOREDUCTASE DOMAIN-CONTAINING PROTEIN"/>
    <property type="match status" value="1"/>
</dbReference>
<feature type="active site" description="Proton donor" evidence="4">
    <location>
        <position position="62"/>
    </location>
</feature>
<accession>A0AAE0KBC4</accession>
<dbReference type="GO" id="GO:0016616">
    <property type="term" value="F:oxidoreductase activity, acting on the CH-OH group of donors, NAD or NADP as acceptor"/>
    <property type="evidence" value="ECO:0007669"/>
    <property type="project" value="UniProtKB-ARBA"/>
</dbReference>
<feature type="site" description="Lowers pKa of active site Tyr" evidence="6">
    <location>
        <position position="87"/>
    </location>
</feature>
<evidence type="ECO:0000256" key="1">
    <source>
        <dbReference type="ARBA" id="ARBA00007905"/>
    </source>
</evidence>
<dbReference type="PROSITE" id="PS00062">
    <property type="entry name" value="ALDOKETO_REDUCTASE_2"/>
    <property type="match status" value="1"/>
</dbReference>
<dbReference type="Gene3D" id="3.20.20.100">
    <property type="entry name" value="NADP-dependent oxidoreductase domain"/>
    <property type="match status" value="1"/>
</dbReference>
<dbReference type="Proteomes" id="UP001287356">
    <property type="component" value="Unassembled WGS sequence"/>
</dbReference>
<evidence type="ECO:0000256" key="6">
    <source>
        <dbReference type="PIRSR" id="PIRSR000097-3"/>
    </source>
</evidence>
<dbReference type="InterPro" id="IPR018170">
    <property type="entry name" value="Aldo/ket_reductase_CS"/>
</dbReference>
<dbReference type="AlphaFoldDB" id="A0AAE0KBC4"/>
<keyword evidence="3" id="KW-0560">Oxidoreductase</keyword>
<feature type="binding site" evidence="5">
    <location>
        <position position="117"/>
    </location>
    <ligand>
        <name>substrate</name>
    </ligand>
</feature>
<comment type="similarity">
    <text evidence="1">Belongs to the aldo/keto reductase family.</text>
</comment>
<dbReference type="FunFam" id="3.20.20.100:FF:000002">
    <property type="entry name" value="2,5-diketo-D-gluconic acid reductase A"/>
    <property type="match status" value="1"/>
</dbReference>
<dbReference type="CDD" id="cd19120">
    <property type="entry name" value="AKR_AKR3C2-3"/>
    <property type="match status" value="1"/>
</dbReference>
<evidence type="ECO:0000256" key="4">
    <source>
        <dbReference type="PIRSR" id="PIRSR000097-1"/>
    </source>
</evidence>
<keyword evidence="2" id="KW-0521">NADP</keyword>
<evidence type="ECO:0000256" key="5">
    <source>
        <dbReference type="PIRSR" id="PIRSR000097-2"/>
    </source>
</evidence>
<reference evidence="8" key="1">
    <citation type="journal article" date="2023" name="Mol. Phylogenet. Evol.">
        <title>Genome-scale phylogeny and comparative genomics of the fungal order Sordariales.</title>
        <authorList>
            <person name="Hensen N."/>
            <person name="Bonometti L."/>
            <person name="Westerberg I."/>
            <person name="Brannstrom I.O."/>
            <person name="Guillou S."/>
            <person name="Cros-Aarteil S."/>
            <person name="Calhoun S."/>
            <person name="Haridas S."/>
            <person name="Kuo A."/>
            <person name="Mondo S."/>
            <person name="Pangilinan J."/>
            <person name="Riley R."/>
            <person name="LaButti K."/>
            <person name="Andreopoulos B."/>
            <person name="Lipzen A."/>
            <person name="Chen C."/>
            <person name="Yan M."/>
            <person name="Daum C."/>
            <person name="Ng V."/>
            <person name="Clum A."/>
            <person name="Steindorff A."/>
            <person name="Ohm R.A."/>
            <person name="Martin F."/>
            <person name="Silar P."/>
            <person name="Natvig D.O."/>
            <person name="Lalanne C."/>
            <person name="Gautier V."/>
            <person name="Ament-Velasquez S.L."/>
            <person name="Kruys A."/>
            <person name="Hutchinson M.I."/>
            <person name="Powell A.J."/>
            <person name="Barry K."/>
            <person name="Miller A.N."/>
            <person name="Grigoriev I.V."/>
            <person name="Debuchy R."/>
            <person name="Gladieux P."/>
            <person name="Hiltunen Thoren M."/>
            <person name="Johannesson H."/>
        </authorList>
    </citation>
    <scope>NUCLEOTIDE SEQUENCE</scope>
    <source>
        <strain evidence="8">CBS 958.72</strain>
    </source>
</reference>
<dbReference type="SUPFAM" id="SSF51430">
    <property type="entry name" value="NAD(P)-linked oxidoreductase"/>
    <property type="match status" value="1"/>
</dbReference>
<dbReference type="PIRSF" id="PIRSF000097">
    <property type="entry name" value="AKR"/>
    <property type="match status" value="1"/>
</dbReference>
<dbReference type="InterPro" id="IPR036812">
    <property type="entry name" value="NAD(P)_OxRdtase_dom_sf"/>
</dbReference>
<keyword evidence="9" id="KW-1185">Reference proteome</keyword>
<comment type="caution">
    <text evidence="8">The sequence shown here is derived from an EMBL/GenBank/DDBJ whole genome shotgun (WGS) entry which is preliminary data.</text>
</comment>
<dbReference type="InterPro" id="IPR044494">
    <property type="entry name" value="AKR3C2/3"/>
</dbReference>
<reference evidence="8" key="2">
    <citation type="submission" date="2023-06" db="EMBL/GenBank/DDBJ databases">
        <authorList>
            <consortium name="Lawrence Berkeley National Laboratory"/>
            <person name="Haridas S."/>
            <person name="Hensen N."/>
            <person name="Bonometti L."/>
            <person name="Westerberg I."/>
            <person name="Brannstrom I.O."/>
            <person name="Guillou S."/>
            <person name="Cros-Aarteil S."/>
            <person name="Calhoun S."/>
            <person name="Kuo A."/>
            <person name="Mondo S."/>
            <person name="Pangilinan J."/>
            <person name="Riley R."/>
            <person name="Labutti K."/>
            <person name="Andreopoulos B."/>
            <person name="Lipzen A."/>
            <person name="Chen C."/>
            <person name="Yanf M."/>
            <person name="Daum C."/>
            <person name="Ng V."/>
            <person name="Clum A."/>
            <person name="Steindorff A."/>
            <person name="Ohm R."/>
            <person name="Martin F."/>
            <person name="Silar P."/>
            <person name="Natvig D."/>
            <person name="Lalanne C."/>
            <person name="Gautier V."/>
            <person name="Ament-Velasquez S.L."/>
            <person name="Kruys A."/>
            <person name="Hutchinson M.I."/>
            <person name="Powell A.J."/>
            <person name="Barry K."/>
            <person name="Miller A.N."/>
            <person name="Grigoriev I.V."/>
            <person name="Debuchy R."/>
            <person name="Gladieux P."/>
            <person name="Thoren M.H."/>
            <person name="Johannesson H."/>
        </authorList>
    </citation>
    <scope>NUCLEOTIDE SEQUENCE</scope>
    <source>
        <strain evidence="8">CBS 958.72</strain>
    </source>
</reference>
<evidence type="ECO:0000256" key="3">
    <source>
        <dbReference type="ARBA" id="ARBA00023002"/>
    </source>
</evidence>
<dbReference type="PRINTS" id="PR00069">
    <property type="entry name" value="ALDKETRDTASE"/>
</dbReference>
<organism evidence="8 9">
    <name type="scientific">Lasiosphaeria ovina</name>
    <dbReference type="NCBI Taxonomy" id="92902"/>
    <lineage>
        <taxon>Eukaryota</taxon>
        <taxon>Fungi</taxon>
        <taxon>Dikarya</taxon>
        <taxon>Ascomycota</taxon>
        <taxon>Pezizomycotina</taxon>
        <taxon>Sordariomycetes</taxon>
        <taxon>Sordariomycetidae</taxon>
        <taxon>Sordariales</taxon>
        <taxon>Lasiosphaeriaceae</taxon>
        <taxon>Lasiosphaeria</taxon>
    </lineage>
</organism>
<feature type="domain" description="NADP-dependent oxidoreductase" evidence="7">
    <location>
        <begin position="21"/>
        <end position="274"/>
    </location>
</feature>
<evidence type="ECO:0000313" key="9">
    <source>
        <dbReference type="Proteomes" id="UP001287356"/>
    </source>
</evidence>
<sequence length="295" mass="32748">MATIDWPTVPLKDGVLVPTLGFGTGTAWYKDDPDDPFNPELVQVLKTALAKGFIHLDAADSYGTEREVGVAIKESGIPRDKLFITSKVLEGWRDVPKALNESLERLQLDYVDLYLLHNPYVIPTAEDIQSAWHGLEAVKASGLAKAIGVSNFQRHHLETVLQTCTEPPALNQLEYHPYLQRSDNYIHWMQEKGIQVSSFKTLAPVTVAPGGPLDAVLSSIAAKHHTTPGVVLLSWAIGNNVIPVTTTSKGERMDEYISAIALSLSPEEQEEITRVGLERHFRWWGKAFFEPDDRA</sequence>
<evidence type="ECO:0000256" key="2">
    <source>
        <dbReference type="ARBA" id="ARBA00022857"/>
    </source>
</evidence>
<dbReference type="PANTHER" id="PTHR43827">
    <property type="entry name" value="2,5-DIKETO-D-GLUCONIC ACID REDUCTASE"/>
    <property type="match status" value="1"/>
</dbReference>
<gene>
    <name evidence="8" type="ORF">B0T24DRAFT_576215</name>
</gene>
<name>A0AAE0KBC4_9PEZI</name>
<dbReference type="InterPro" id="IPR020471">
    <property type="entry name" value="AKR"/>
</dbReference>
<proteinExistence type="inferred from homology"/>